<dbReference type="PANTHER" id="PTHR33744:SF1">
    <property type="entry name" value="DNA-BINDING TRANSCRIPTIONAL ACTIVATOR ADER"/>
    <property type="match status" value="1"/>
</dbReference>
<gene>
    <name evidence="5" type="ORF">FQB35_13085</name>
</gene>
<dbReference type="InterPro" id="IPR042070">
    <property type="entry name" value="PucR_C-HTH_sf"/>
</dbReference>
<dbReference type="Pfam" id="PF07905">
    <property type="entry name" value="PucR"/>
    <property type="match status" value="1"/>
</dbReference>
<evidence type="ECO:0000259" key="2">
    <source>
        <dbReference type="Pfam" id="PF07905"/>
    </source>
</evidence>
<dbReference type="InterPro" id="IPR029016">
    <property type="entry name" value="GAF-like_dom_sf"/>
</dbReference>
<comment type="similarity">
    <text evidence="1">Belongs to the CdaR family.</text>
</comment>
<dbReference type="Pfam" id="PF17853">
    <property type="entry name" value="GGDEF_2"/>
    <property type="match status" value="1"/>
</dbReference>
<dbReference type="InterPro" id="IPR012914">
    <property type="entry name" value="PucR_dom"/>
</dbReference>
<dbReference type="OrthoDB" id="143422at2"/>
<dbReference type="EMBL" id="CP042243">
    <property type="protein sequence ID" value="QEK13176.1"/>
    <property type="molecule type" value="Genomic_DNA"/>
</dbReference>
<protein>
    <submittedName>
        <fullName evidence="5">PucR family transcriptional regulator</fullName>
    </submittedName>
</protein>
<evidence type="ECO:0000259" key="3">
    <source>
        <dbReference type="Pfam" id="PF13556"/>
    </source>
</evidence>
<evidence type="ECO:0000259" key="4">
    <source>
        <dbReference type="Pfam" id="PF17853"/>
    </source>
</evidence>
<feature type="domain" description="CdaR GGDEF-like" evidence="4">
    <location>
        <begin position="309"/>
        <end position="435"/>
    </location>
</feature>
<dbReference type="KEGG" id="crs:FQB35_13085"/>
<dbReference type="InterPro" id="IPR041522">
    <property type="entry name" value="CdaR_GGDEF"/>
</dbReference>
<dbReference type="Pfam" id="PF13556">
    <property type="entry name" value="HTH_30"/>
    <property type="match status" value="1"/>
</dbReference>
<dbReference type="Proteomes" id="UP000324646">
    <property type="component" value="Chromosome"/>
</dbReference>
<dbReference type="InterPro" id="IPR051448">
    <property type="entry name" value="CdaR-like_regulators"/>
</dbReference>
<evidence type="ECO:0000313" key="6">
    <source>
        <dbReference type="Proteomes" id="UP000324646"/>
    </source>
</evidence>
<accession>A0A5C0SHG8</accession>
<dbReference type="InterPro" id="IPR025736">
    <property type="entry name" value="PucR_C-HTH_dom"/>
</dbReference>
<keyword evidence="6" id="KW-1185">Reference proteome</keyword>
<proteinExistence type="inferred from homology"/>
<organism evidence="5 6">
    <name type="scientific">Crassaminicella thermophila</name>
    <dbReference type="NCBI Taxonomy" id="2599308"/>
    <lineage>
        <taxon>Bacteria</taxon>
        <taxon>Bacillati</taxon>
        <taxon>Bacillota</taxon>
        <taxon>Clostridia</taxon>
        <taxon>Eubacteriales</taxon>
        <taxon>Clostridiaceae</taxon>
        <taxon>Crassaminicella</taxon>
    </lineage>
</organism>
<dbReference type="PANTHER" id="PTHR33744">
    <property type="entry name" value="CARBOHYDRATE DIACID REGULATOR"/>
    <property type="match status" value="1"/>
</dbReference>
<evidence type="ECO:0000313" key="5">
    <source>
        <dbReference type="EMBL" id="QEK13176.1"/>
    </source>
</evidence>
<sequence>MVVIHMLKESGITVKQAIEMDCLKKSKIVAGHRGIHNIISKVNIMADPDIFDWVSEGELLLTTAYSFKKDDIAMQKKFIIEASKKKLAGIGIKIYPYMDGLAKEVIDIADYLGLPIIDIDYATPFTDIMTPIFKEIFNKQAALLQKVERVHNHLMDVMLREGGIKEIIKTLKKIIQNPIVVRDHYFDTYIYHMEENETYDYDTLIEKSNKFFDRNNDYKWMNIKTERIEVLKDKEVKRIMIPIIVKGNVYGHIFVWEMSKEISNYDQVALESASTIMALEFLKKSSVYAVEHRYKAEFFEDLISNDEKRKERAMSRANIYKLDCNAYYAVFNIFIEDAEKDMEFKNKLVLNLEKLCVDQKMNTLIIGKEKKIYIITMWRSEKNIKNKLNIFGSKIDEFMKINVKDEKYKIGIGRIYKGLGQIHRSIKDAEKAIEIGNIFSKEKVVNFEDLGIYKIFCQERLNEELDKFYQETLLPLVEYDKNKNTEFVKTLQGYFETNGNIKKTSELLFTHYNTVLYRMQRIKEITGRDIEDPEDRYNLETALKIMKILRYL</sequence>
<reference evidence="5 6" key="1">
    <citation type="submission" date="2019-07" db="EMBL/GenBank/DDBJ databases">
        <title>Complete genome of Crassaminicella thermophila SY095.</title>
        <authorList>
            <person name="Li X."/>
        </authorList>
    </citation>
    <scope>NUCLEOTIDE SEQUENCE [LARGE SCALE GENOMIC DNA]</scope>
    <source>
        <strain evidence="5 6">SY095</strain>
    </source>
</reference>
<name>A0A5C0SHG8_CRATE</name>
<feature type="domain" description="PucR C-terminal helix-turn-helix" evidence="3">
    <location>
        <begin position="488"/>
        <end position="545"/>
    </location>
</feature>
<dbReference type="AlphaFoldDB" id="A0A5C0SHG8"/>
<feature type="domain" description="Purine catabolism PurC-like" evidence="2">
    <location>
        <begin position="18"/>
        <end position="136"/>
    </location>
</feature>
<dbReference type="Gene3D" id="3.30.450.40">
    <property type="match status" value="1"/>
</dbReference>
<dbReference type="Gene3D" id="1.10.10.2840">
    <property type="entry name" value="PucR C-terminal helix-turn-helix domain"/>
    <property type="match status" value="1"/>
</dbReference>
<evidence type="ECO:0000256" key="1">
    <source>
        <dbReference type="ARBA" id="ARBA00006754"/>
    </source>
</evidence>